<dbReference type="GO" id="GO:0052816">
    <property type="term" value="F:long-chain fatty acyl-CoA hydrolase activity"/>
    <property type="evidence" value="ECO:0007669"/>
    <property type="project" value="TreeGrafter"/>
</dbReference>
<evidence type="ECO:0000256" key="3">
    <source>
        <dbReference type="PROSITE-ProRule" id="PRU01106"/>
    </source>
</evidence>
<comment type="similarity">
    <text evidence="1">Belongs to the acyl coenzyme A hydrolase family.</text>
</comment>
<dbReference type="Proteomes" id="UP000479756">
    <property type="component" value="Unassembled WGS sequence"/>
</dbReference>
<dbReference type="PROSITE" id="PS51770">
    <property type="entry name" value="HOTDOG_ACOT"/>
    <property type="match status" value="2"/>
</dbReference>
<dbReference type="PANTHER" id="PTHR11049:SF16">
    <property type="entry name" value="PROTEIN VDLD"/>
    <property type="match status" value="1"/>
</dbReference>
<reference evidence="5 6" key="1">
    <citation type="journal article" date="2014" name="Int. J. Syst. Evol. Microbiol.">
        <title>Description of Galbitalea soli gen. nov., sp. nov., and Frondihabitans sucicola sp. nov.</title>
        <authorList>
            <person name="Kim S.J."/>
            <person name="Lim J.M."/>
            <person name="Ahn J.H."/>
            <person name="Weon H.Y."/>
            <person name="Hamada M."/>
            <person name="Suzuki K."/>
            <person name="Ahn T.Y."/>
            <person name="Kwon S.W."/>
        </authorList>
    </citation>
    <scope>NUCLEOTIDE SEQUENCE [LARGE SCALE GENOMIC DNA]</scope>
    <source>
        <strain evidence="5 6">NBRC 108727</strain>
    </source>
</reference>
<keyword evidence="6" id="KW-1185">Reference proteome</keyword>
<evidence type="ECO:0000313" key="5">
    <source>
        <dbReference type="EMBL" id="NEM91837.1"/>
    </source>
</evidence>
<gene>
    <name evidence="5" type="ORF">G3T37_10765</name>
</gene>
<dbReference type="InterPro" id="IPR040170">
    <property type="entry name" value="Cytosol_ACT"/>
</dbReference>
<comment type="caution">
    <text evidence="5">The sequence shown here is derived from an EMBL/GenBank/DDBJ whole genome shotgun (WGS) entry which is preliminary data.</text>
</comment>
<evidence type="ECO:0000256" key="2">
    <source>
        <dbReference type="ARBA" id="ARBA00022801"/>
    </source>
</evidence>
<protein>
    <submittedName>
        <fullName evidence="5">Acyl-CoA thioesterase</fullName>
    </submittedName>
</protein>
<dbReference type="InterPro" id="IPR029069">
    <property type="entry name" value="HotDog_dom_sf"/>
</dbReference>
<dbReference type="Gene3D" id="3.10.129.10">
    <property type="entry name" value="Hotdog Thioesterase"/>
    <property type="match status" value="2"/>
</dbReference>
<sequence>MRVNDDTPNDRLTLRFLAAPTDVTVAGTAVPAGRVLEWIDKAGYGCAVGWAGGNAVTAYVGDVNFRHPIRPGDLVEVHARILLTGRSSMHILVTVEASDVRRRSFTPAMHCIIIFVAVDENGRPRPVPEWKPWTTGDSTLQDRVRARIEPRRLIHEEMRAQSYTDASSTPRTVFRFLAAPGDVNWSGKTHGGTVMRWIDETAFACAASWSSDEAVSVYSGGIHFYSPIAIGDIVEIDSRLVHTGPHSMHIISRLRSGSPRTPHQLELKAQCISIFVVPDGAGAATPIIPLPIITPEDRVLDEHAVTLMAMRQALADIPLGLAREL</sequence>
<dbReference type="CDD" id="cd03442">
    <property type="entry name" value="BFIT_BACH"/>
    <property type="match status" value="2"/>
</dbReference>
<keyword evidence="2 3" id="KW-0378">Hydrolase</keyword>
<dbReference type="SUPFAM" id="SSF54637">
    <property type="entry name" value="Thioesterase/thiol ester dehydrase-isomerase"/>
    <property type="match status" value="2"/>
</dbReference>
<dbReference type="GO" id="GO:0006637">
    <property type="term" value="P:acyl-CoA metabolic process"/>
    <property type="evidence" value="ECO:0007669"/>
    <property type="project" value="TreeGrafter"/>
</dbReference>
<dbReference type="AlphaFoldDB" id="A0A7C9TR00"/>
<dbReference type="EMBL" id="JAAGWZ010000003">
    <property type="protein sequence ID" value="NEM91837.1"/>
    <property type="molecule type" value="Genomic_DNA"/>
</dbReference>
<dbReference type="RefSeq" id="WP_163473901.1">
    <property type="nucleotide sequence ID" value="NZ_JAAGWZ010000003.1"/>
</dbReference>
<feature type="domain" description="HotDog ACOT-type" evidence="4">
    <location>
        <begin position="168"/>
        <end position="281"/>
    </location>
</feature>
<evidence type="ECO:0000313" key="6">
    <source>
        <dbReference type="Proteomes" id="UP000479756"/>
    </source>
</evidence>
<accession>A0A7C9TR00</accession>
<dbReference type="GO" id="GO:0005829">
    <property type="term" value="C:cytosol"/>
    <property type="evidence" value="ECO:0007669"/>
    <property type="project" value="TreeGrafter"/>
</dbReference>
<dbReference type="InterPro" id="IPR033120">
    <property type="entry name" value="HOTDOG_ACOT"/>
</dbReference>
<dbReference type="PANTHER" id="PTHR11049">
    <property type="entry name" value="ACYL COENZYME A THIOESTER HYDROLASE"/>
    <property type="match status" value="1"/>
</dbReference>
<proteinExistence type="inferred from homology"/>
<evidence type="ECO:0000256" key="1">
    <source>
        <dbReference type="ARBA" id="ARBA00010458"/>
    </source>
</evidence>
<organism evidence="5 6">
    <name type="scientific">Galbitalea soli</name>
    <dbReference type="NCBI Taxonomy" id="1268042"/>
    <lineage>
        <taxon>Bacteria</taxon>
        <taxon>Bacillati</taxon>
        <taxon>Actinomycetota</taxon>
        <taxon>Actinomycetes</taxon>
        <taxon>Micrococcales</taxon>
        <taxon>Microbacteriaceae</taxon>
        <taxon>Galbitalea</taxon>
    </lineage>
</organism>
<dbReference type="Pfam" id="PF03061">
    <property type="entry name" value="4HBT"/>
    <property type="match status" value="2"/>
</dbReference>
<name>A0A7C9TR00_9MICO</name>
<evidence type="ECO:0000259" key="4">
    <source>
        <dbReference type="PROSITE" id="PS51770"/>
    </source>
</evidence>
<dbReference type="InterPro" id="IPR006683">
    <property type="entry name" value="Thioestr_dom"/>
</dbReference>
<feature type="domain" description="HotDog ACOT-type" evidence="4">
    <location>
        <begin position="8"/>
        <end position="121"/>
    </location>
</feature>